<reference evidence="2 3" key="1">
    <citation type="submission" date="2017-06" db="EMBL/GenBank/DDBJ databases">
        <title>Cultured bacterium strain Saccharothrix yanglingensis Hhs.015.</title>
        <authorList>
            <person name="Xia Y."/>
        </authorList>
    </citation>
    <scope>NUCLEOTIDE SEQUENCE [LARGE SCALE GENOMIC DNA]</scope>
    <source>
        <strain evidence="2 3">Hhs.015</strain>
    </source>
</reference>
<gene>
    <name evidence="2" type="ORF">CKY47_32090</name>
</gene>
<feature type="compositionally biased region" description="Basic and acidic residues" evidence="1">
    <location>
        <begin position="146"/>
        <end position="162"/>
    </location>
</feature>
<feature type="compositionally biased region" description="Low complexity" evidence="1">
    <location>
        <begin position="208"/>
        <end position="222"/>
    </location>
</feature>
<comment type="caution">
    <text evidence="2">The sequence shown here is derived from an EMBL/GenBank/DDBJ whole genome shotgun (WGS) entry which is preliminary data.</text>
</comment>
<dbReference type="Gene3D" id="1.10.4080.10">
    <property type="entry name" value="ADP-ribosylation/Crystallin J1"/>
    <property type="match status" value="1"/>
</dbReference>
<evidence type="ECO:0000256" key="1">
    <source>
        <dbReference type="SAM" id="MobiDB-lite"/>
    </source>
</evidence>
<accession>A0ABU0X974</accession>
<dbReference type="SUPFAM" id="SSF101478">
    <property type="entry name" value="ADP-ribosylglycohydrolase"/>
    <property type="match status" value="1"/>
</dbReference>
<evidence type="ECO:0000313" key="3">
    <source>
        <dbReference type="Proteomes" id="UP001225605"/>
    </source>
</evidence>
<dbReference type="EMBL" id="NSDM01000019">
    <property type="protein sequence ID" value="MDQ2588516.1"/>
    <property type="molecule type" value="Genomic_DNA"/>
</dbReference>
<evidence type="ECO:0000313" key="2">
    <source>
        <dbReference type="EMBL" id="MDQ2588516.1"/>
    </source>
</evidence>
<sequence length="222" mass="22779">MAIGGACGAGFEYADADHVGRHDTLVGYVRDPVRPGLAYARGFQGLPGSVRTGEEFLARIRPDTDKSGAAMRVVPVGPLPDVLHHSDVQPRVTHDTPDGVAPARAAALAVHYCHRGLRVGAGRRRRRVGRGPAGLTGVGDAVAGRGGREGRDERAGRADGVPRGRSGGRAVRPRPPVRCGRPAPVARERPGTRCGAPGPGADAVKPGAPASAASASAASAWR</sequence>
<feature type="region of interest" description="Disordered" evidence="1">
    <location>
        <begin position="122"/>
        <end position="222"/>
    </location>
</feature>
<protein>
    <submittedName>
        <fullName evidence="2">Uncharacterized protein</fullName>
    </submittedName>
</protein>
<organism evidence="2 3">
    <name type="scientific">Saccharothrix yanglingensis</name>
    <dbReference type="NCBI Taxonomy" id="659496"/>
    <lineage>
        <taxon>Bacteria</taxon>
        <taxon>Bacillati</taxon>
        <taxon>Actinomycetota</taxon>
        <taxon>Actinomycetes</taxon>
        <taxon>Pseudonocardiales</taxon>
        <taxon>Pseudonocardiaceae</taxon>
        <taxon>Saccharothrix</taxon>
    </lineage>
</organism>
<keyword evidence="3" id="KW-1185">Reference proteome</keyword>
<name>A0ABU0X974_9PSEU</name>
<dbReference type="InterPro" id="IPR036705">
    <property type="entry name" value="Ribosyl_crysJ1_sf"/>
</dbReference>
<dbReference type="Proteomes" id="UP001225605">
    <property type="component" value="Unassembled WGS sequence"/>
</dbReference>
<proteinExistence type="predicted"/>